<accession>A0A100XXZ2</accession>
<dbReference type="PROSITE" id="PS01318">
    <property type="entry name" value="TSAA_1"/>
    <property type="match status" value="1"/>
</dbReference>
<proteinExistence type="inferred from homology"/>
<dbReference type="InterPro" id="IPR023370">
    <property type="entry name" value="TrmO-like_N"/>
</dbReference>
<dbReference type="InterPro" id="IPR036414">
    <property type="entry name" value="YaeB_N_sf"/>
</dbReference>
<dbReference type="GO" id="GO:0032259">
    <property type="term" value="P:methylation"/>
    <property type="evidence" value="ECO:0007669"/>
    <property type="project" value="UniProtKB-KW"/>
</dbReference>
<dbReference type="RefSeq" id="WP_058938766.1">
    <property type="nucleotide sequence ID" value="NZ_LLYW01000019.1"/>
</dbReference>
<dbReference type="NCBIfam" id="TIGR00104">
    <property type="entry name" value="tRNA_TsaA"/>
    <property type="match status" value="1"/>
</dbReference>
<dbReference type="InterPro" id="IPR036413">
    <property type="entry name" value="YaeB-like_sf"/>
</dbReference>
<dbReference type="PANTHER" id="PTHR12818:SF0">
    <property type="entry name" value="TRNA (ADENINE(37)-N6)-METHYLTRANSFERASE"/>
    <property type="match status" value="1"/>
</dbReference>
<dbReference type="InterPro" id="IPR040372">
    <property type="entry name" value="YaeB-like"/>
</dbReference>
<dbReference type="Gene3D" id="2.40.30.70">
    <property type="entry name" value="YaeB-like"/>
    <property type="match status" value="1"/>
</dbReference>
<dbReference type="PANTHER" id="PTHR12818">
    <property type="entry name" value="TRNA (ADENINE(37)-N6)-METHYLTRANSFERASE"/>
    <property type="match status" value="1"/>
</dbReference>
<dbReference type="Proteomes" id="UP000053462">
    <property type="component" value="Unassembled WGS sequence"/>
</dbReference>
<reference evidence="4 5" key="1">
    <citation type="submission" date="2015-10" db="EMBL/GenBank/DDBJ databases">
        <title>Draft genome sequence of Thermococcus celericrescens strain DSM 17994.</title>
        <authorList>
            <person name="Hong S.-J."/>
            <person name="Park C.-E."/>
            <person name="Shin J.-H."/>
        </authorList>
    </citation>
    <scope>NUCLEOTIDE SEQUENCE [LARGE SCALE GENOMIC DNA]</scope>
    <source>
        <strain evidence="4 5">DSM 17994</strain>
    </source>
</reference>
<keyword evidence="5" id="KW-1185">Reference proteome</keyword>
<sequence length="223" mass="25507">MNFEPFKLVPVGYVRKNGETFIEILPEFSDAVHGLNEGDWIKLILWFHASDTPGRRSVLKVHPYNNPENPLRGVFATRSPARPNPLAIYTVRINRIEGNRLYIDWIDAMDGTPVVDIKILVERLDCPKETPIPEEELEVPASRQVGEVNLIPRKGEHLDELEEVSPEEYEALVLELGPKTEVLTARELVELISALEEIYENLPVEIKDKLRTEGLRRREGRSP</sequence>
<dbReference type="AlphaFoldDB" id="A0A100XXZ2"/>
<evidence type="ECO:0000256" key="1">
    <source>
        <dbReference type="ARBA" id="ARBA00022691"/>
    </source>
</evidence>
<dbReference type="Pfam" id="PF01980">
    <property type="entry name" value="TrmO_N"/>
    <property type="match status" value="1"/>
</dbReference>
<evidence type="ECO:0000256" key="2">
    <source>
        <dbReference type="ARBA" id="ARBA00033753"/>
    </source>
</evidence>
<dbReference type="SUPFAM" id="SSF118196">
    <property type="entry name" value="YaeB-like"/>
    <property type="match status" value="1"/>
</dbReference>
<comment type="similarity">
    <text evidence="2">Belongs to the tRNA methyltransferase O family.</text>
</comment>
<keyword evidence="4" id="KW-0808">Transferase</keyword>
<dbReference type="CDD" id="cd09281">
    <property type="entry name" value="UPF0066"/>
    <property type="match status" value="1"/>
</dbReference>
<dbReference type="InterPro" id="IPR023368">
    <property type="entry name" value="UPF0066_cons_site"/>
</dbReference>
<name>A0A100XXZ2_9EURY</name>
<evidence type="ECO:0000313" key="4">
    <source>
        <dbReference type="EMBL" id="KUH33512.1"/>
    </source>
</evidence>
<dbReference type="OrthoDB" id="40408at2157"/>
<comment type="caution">
    <text evidence="4">The sequence shown here is derived from an EMBL/GenBank/DDBJ whole genome shotgun (WGS) entry which is preliminary data.</text>
</comment>
<organism evidence="4 5">
    <name type="scientific">Thermococcus celericrescens</name>
    <dbReference type="NCBI Taxonomy" id="227598"/>
    <lineage>
        <taxon>Archaea</taxon>
        <taxon>Methanobacteriati</taxon>
        <taxon>Methanobacteriota</taxon>
        <taxon>Thermococci</taxon>
        <taxon>Thermococcales</taxon>
        <taxon>Thermococcaceae</taxon>
        <taxon>Thermococcus</taxon>
    </lineage>
</organism>
<evidence type="ECO:0000313" key="5">
    <source>
        <dbReference type="Proteomes" id="UP000053462"/>
    </source>
</evidence>
<dbReference type="GO" id="GO:0008168">
    <property type="term" value="F:methyltransferase activity"/>
    <property type="evidence" value="ECO:0007669"/>
    <property type="project" value="UniProtKB-KW"/>
</dbReference>
<dbReference type="EMBL" id="LLYW01000019">
    <property type="protein sequence ID" value="KUH33512.1"/>
    <property type="molecule type" value="Genomic_DNA"/>
</dbReference>
<protein>
    <submittedName>
        <fullName evidence="4">tRNA-Thr(GGU) m(6)t(6)A37 methyltransferase TsaA</fullName>
    </submittedName>
</protein>
<keyword evidence="1" id="KW-0949">S-adenosyl-L-methionine</keyword>
<dbReference type="PROSITE" id="PS51668">
    <property type="entry name" value="TSAA_2"/>
    <property type="match status" value="1"/>
</dbReference>
<keyword evidence="4" id="KW-0489">Methyltransferase</keyword>
<evidence type="ECO:0000259" key="3">
    <source>
        <dbReference type="PROSITE" id="PS51668"/>
    </source>
</evidence>
<dbReference type="STRING" id="227598.APY94_05995"/>
<feature type="domain" description="TsaA-like" evidence="3">
    <location>
        <begin position="8"/>
        <end position="129"/>
    </location>
</feature>
<gene>
    <name evidence="4" type="ORF">APY94_05995</name>
</gene>